<name>A0A380U3S2_ACTLI</name>
<keyword evidence="8" id="KW-1185">Reference proteome</keyword>
<keyword evidence="2" id="KW-1003">Cell membrane</keyword>
<comment type="subcellular location">
    <subcellularLocation>
        <location evidence="1">Cell membrane</location>
        <topology evidence="1">Multi-pass membrane protein</topology>
    </subcellularLocation>
</comment>
<keyword evidence="3 6" id="KW-0812">Transmembrane</keyword>
<evidence type="ECO:0000256" key="1">
    <source>
        <dbReference type="ARBA" id="ARBA00004651"/>
    </source>
</evidence>
<dbReference type="CDD" id="cd13125">
    <property type="entry name" value="MATE_like_10"/>
    <property type="match status" value="1"/>
</dbReference>
<dbReference type="GO" id="GO:0005886">
    <property type="term" value="C:plasma membrane"/>
    <property type="evidence" value="ECO:0007669"/>
    <property type="project" value="UniProtKB-SubCell"/>
</dbReference>
<feature type="transmembrane region" description="Helical" evidence="6">
    <location>
        <begin position="80"/>
        <end position="104"/>
    </location>
</feature>
<evidence type="ECO:0000256" key="4">
    <source>
        <dbReference type="ARBA" id="ARBA00022989"/>
    </source>
</evidence>
<evidence type="ECO:0000313" key="7">
    <source>
        <dbReference type="EMBL" id="SUT94859.1"/>
    </source>
</evidence>
<evidence type="ECO:0000256" key="6">
    <source>
        <dbReference type="SAM" id="Phobius"/>
    </source>
</evidence>
<feature type="transmembrane region" description="Helical" evidence="6">
    <location>
        <begin position="116"/>
        <end position="138"/>
    </location>
</feature>
<evidence type="ECO:0000313" key="8">
    <source>
        <dbReference type="Proteomes" id="UP000254253"/>
    </source>
</evidence>
<evidence type="ECO:0000256" key="3">
    <source>
        <dbReference type="ARBA" id="ARBA00022692"/>
    </source>
</evidence>
<dbReference type="Proteomes" id="UP000254253">
    <property type="component" value="Unassembled WGS sequence"/>
</dbReference>
<feature type="transmembrane region" description="Helical" evidence="6">
    <location>
        <begin position="363"/>
        <end position="383"/>
    </location>
</feature>
<reference evidence="7 8" key="1">
    <citation type="submission" date="2018-06" db="EMBL/GenBank/DDBJ databases">
        <authorList>
            <consortium name="Pathogen Informatics"/>
            <person name="Doyle S."/>
        </authorList>
    </citation>
    <scope>NUCLEOTIDE SEQUENCE [LARGE SCALE GENOMIC DNA]</scope>
    <source>
        <strain evidence="7 8">NCTC4191</strain>
    </source>
</reference>
<feature type="transmembrane region" description="Helical" evidence="6">
    <location>
        <begin position="42"/>
        <end position="68"/>
    </location>
</feature>
<evidence type="ECO:0000256" key="2">
    <source>
        <dbReference type="ARBA" id="ARBA00022475"/>
    </source>
</evidence>
<feature type="transmembrane region" description="Helical" evidence="6">
    <location>
        <begin position="335"/>
        <end position="356"/>
    </location>
</feature>
<dbReference type="RefSeq" id="WP_115590820.1">
    <property type="nucleotide sequence ID" value="NZ_UFRN01000002.1"/>
</dbReference>
<proteinExistence type="predicted"/>
<feature type="transmembrane region" description="Helical" evidence="6">
    <location>
        <begin position="395"/>
        <end position="414"/>
    </location>
</feature>
<feature type="transmembrane region" description="Helical" evidence="6">
    <location>
        <begin position="150"/>
        <end position="170"/>
    </location>
</feature>
<dbReference type="NCBIfam" id="NF011679">
    <property type="entry name" value="PRK15099.1"/>
    <property type="match status" value="1"/>
</dbReference>
<feature type="transmembrane region" description="Helical" evidence="6">
    <location>
        <begin position="176"/>
        <end position="196"/>
    </location>
</feature>
<dbReference type="AlphaFoldDB" id="A0A380U3S2"/>
<feature type="transmembrane region" description="Helical" evidence="6">
    <location>
        <begin position="294"/>
        <end position="315"/>
    </location>
</feature>
<feature type="transmembrane region" description="Helical" evidence="6">
    <location>
        <begin position="7"/>
        <end position="30"/>
    </location>
</feature>
<dbReference type="PANTHER" id="PTHR30250">
    <property type="entry name" value="PST FAMILY PREDICTED COLANIC ACID TRANSPORTER"/>
    <property type="match status" value="1"/>
</dbReference>
<dbReference type="InterPro" id="IPR050833">
    <property type="entry name" value="Poly_Biosynth_Transport"/>
</dbReference>
<organism evidence="7 8">
    <name type="scientific">Actinobacillus lignieresii</name>
    <dbReference type="NCBI Taxonomy" id="720"/>
    <lineage>
        <taxon>Bacteria</taxon>
        <taxon>Pseudomonadati</taxon>
        <taxon>Pseudomonadota</taxon>
        <taxon>Gammaproteobacteria</taxon>
        <taxon>Pasteurellales</taxon>
        <taxon>Pasteurellaceae</taxon>
        <taxon>Actinobacillus</taxon>
    </lineage>
</organism>
<sequence>MQSLSKTVVWTASATAFKIAISLILVKLFALQFGLEGLGQAANFMTLITVLGAFAGGGIFHGVTKYVAEFEHEPQKLHRLFVTASRIVLSFSAVLAVVFILFSAKISKWIFYSVDYQTVIIATGIIQFGIASSNYLLAILRGYRQAKANAISQSIGIFLAVSVFISGLYVCDYSGALIGLAAISALAWLPAGYFLKPKGSVFRFREKGEFDWQYARNLFKFSGMVFATAITLPLAYILLRDLLMESHSLEQVGLWQGVSKISDAYLQLITAVFSVYLLPTFAKLTQKSEIKRELIKAVKFVGILAIATGLSVFVLKREIILTLYSEQFLPMESLFIWQLIGDVFKVVAYVFGYLVVAKASLKLYVLAEVCQLTLLITIGHWLIPLDGAEGAVQTYLLTYFCYFFICLFAFRRYLKN</sequence>
<dbReference type="PANTHER" id="PTHR30250:SF30">
    <property type="entry name" value="LIPID III FLIPPASE"/>
    <property type="match status" value="1"/>
</dbReference>
<feature type="transmembrane region" description="Helical" evidence="6">
    <location>
        <begin position="217"/>
        <end position="239"/>
    </location>
</feature>
<dbReference type="InterPro" id="IPR044550">
    <property type="entry name" value="WzxE"/>
</dbReference>
<accession>A0A380U3S2</accession>
<feature type="transmembrane region" description="Helical" evidence="6">
    <location>
        <begin position="264"/>
        <end position="282"/>
    </location>
</feature>
<dbReference type="GO" id="GO:0009246">
    <property type="term" value="P:enterobacterial common antigen biosynthetic process"/>
    <property type="evidence" value="ECO:0007669"/>
    <property type="project" value="InterPro"/>
</dbReference>
<protein>
    <submittedName>
        <fullName evidence="7">Lipopolysaccharide biosynthesis protein</fullName>
    </submittedName>
</protein>
<keyword evidence="5 6" id="KW-0472">Membrane</keyword>
<dbReference type="Pfam" id="PF13440">
    <property type="entry name" value="Polysacc_synt_3"/>
    <property type="match status" value="1"/>
</dbReference>
<evidence type="ECO:0000256" key="5">
    <source>
        <dbReference type="ARBA" id="ARBA00023136"/>
    </source>
</evidence>
<dbReference type="EMBL" id="UFRN01000002">
    <property type="protein sequence ID" value="SUT94859.1"/>
    <property type="molecule type" value="Genomic_DNA"/>
</dbReference>
<keyword evidence="4 6" id="KW-1133">Transmembrane helix</keyword>
<gene>
    <name evidence="7" type="primary">wzxE</name>
    <name evidence="7" type="ORF">NCTC4191_01719</name>
</gene>